<gene>
    <name evidence="2" type="ORF">MTBBW1_210005</name>
</gene>
<accession>A0A1W1HCD5</accession>
<name>A0A1W1HCD5_9BACT</name>
<sequence length="528" mass="62629">MTDKIEPDPIRRKDNEAVESSNELQELKQEILKKLSAKFPEKYADDIEFTENFFENDFYTRKCMEDIFNQDKLILLGSKGTGKTAFYQALRQDNFFKKLCSKAQKKHINYQIVNIITIEGEKRKQHSKFFDVAGNISKSDIDDPEFFYSRFWRVYIWNALRLDDEKIGFVSQIKVSPIKNNGATADFFKHYINNDDNFLIVENELDEIDKHLKSKDQNLIIIFDQLDKVIKPRWWSEAISPLIKFCQSRNYDRIHPKLFLRRDLFNKLGNLTNKASLEKQSINLEWTREELYAFFFKLVFSRCRKSFVEYAEKGERIKIHQLQDILKRVDKKNSYNQLPADEYLLKPLVNIFFGEHTGRFGETYDWIHKNLKNADGTISLRPFLDLVRLAMDKQYEMPHLNKDPFPVLSNKCLMNTEVREKAVEGHFKDLAGEEGNEILYLIINDIRDNKIPDKLKISPLTQHEFEDLMKDILSRNNQDLKDISVRDLEETLILNGIMFTKYIRGGKKQYTFAYLYKYYLGLRHPSKR</sequence>
<proteinExistence type="predicted"/>
<organism evidence="2 3">
    <name type="scientific">Desulfamplus magnetovallimortis</name>
    <dbReference type="NCBI Taxonomy" id="1246637"/>
    <lineage>
        <taxon>Bacteria</taxon>
        <taxon>Pseudomonadati</taxon>
        <taxon>Thermodesulfobacteriota</taxon>
        <taxon>Desulfobacteria</taxon>
        <taxon>Desulfobacterales</taxon>
        <taxon>Desulfobacteraceae</taxon>
        <taxon>Desulfamplus</taxon>
    </lineage>
</organism>
<dbReference type="STRING" id="1246637.MTBBW1_210005"/>
<dbReference type="Gene3D" id="3.40.50.300">
    <property type="entry name" value="P-loop containing nucleotide triphosphate hydrolases"/>
    <property type="match status" value="1"/>
</dbReference>
<dbReference type="SUPFAM" id="SSF52540">
    <property type="entry name" value="P-loop containing nucleoside triphosphate hydrolases"/>
    <property type="match status" value="1"/>
</dbReference>
<feature type="compositionally biased region" description="Basic and acidic residues" evidence="1">
    <location>
        <begin position="1"/>
        <end position="16"/>
    </location>
</feature>
<evidence type="ECO:0000313" key="3">
    <source>
        <dbReference type="Proteomes" id="UP000191931"/>
    </source>
</evidence>
<dbReference type="EMBL" id="FWEV01000124">
    <property type="protein sequence ID" value="SLM30062.1"/>
    <property type="molecule type" value="Genomic_DNA"/>
</dbReference>
<evidence type="ECO:0000313" key="2">
    <source>
        <dbReference type="EMBL" id="SLM30062.1"/>
    </source>
</evidence>
<dbReference type="InterPro" id="IPR027417">
    <property type="entry name" value="P-loop_NTPase"/>
</dbReference>
<feature type="region of interest" description="Disordered" evidence="1">
    <location>
        <begin position="1"/>
        <end position="22"/>
    </location>
</feature>
<dbReference type="OrthoDB" id="580767at2"/>
<dbReference type="Proteomes" id="UP000191931">
    <property type="component" value="Unassembled WGS sequence"/>
</dbReference>
<protein>
    <submittedName>
        <fullName evidence="2">Uncharacterized protein</fullName>
    </submittedName>
</protein>
<keyword evidence="3" id="KW-1185">Reference proteome</keyword>
<evidence type="ECO:0000256" key="1">
    <source>
        <dbReference type="SAM" id="MobiDB-lite"/>
    </source>
</evidence>
<reference evidence="2 3" key="1">
    <citation type="submission" date="2017-03" db="EMBL/GenBank/DDBJ databases">
        <authorList>
            <person name="Afonso C.L."/>
            <person name="Miller P.J."/>
            <person name="Scott M.A."/>
            <person name="Spackman E."/>
            <person name="Goraichik I."/>
            <person name="Dimitrov K.M."/>
            <person name="Suarez D.L."/>
            <person name="Swayne D.E."/>
        </authorList>
    </citation>
    <scope>NUCLEOTIDE SEQUENCE [LARGE SCALE GENOMIC DNA]</scope>
    <source>
        <strain evidence="2">PRJEB14757</strain>
    </source>
</reference>
<dbReference type="AlphaFoldDB" id="A0A1W1HCD5"/>